<keyword evidence="4" id="KW-1185">Reference proteome</keyword>
<feature type="compositionally biased region" description="Basic and acidic residues" evidence="1">
    <location>
        <begin position="137"/>
        <end position="150"/>
    </location>
</feature>
<keyword evidence="2" id="KW-0472">Membrane</keyword>
<dbReference type="Proteomes" id="UP000298663">
    <property type="component" value="Chromosome X"/>
</dbReference>
<name>A0A4U8V9B2_STECR</name>
<feature type="compositionally biased region" description="Low complexity" evidence="1">
    <location>
        <begin position="72"/>
        <end position="93"/>
    </location>
</feature>
<feature type="compositionally biased region" description="Low complexity" evidence="1">
    <location>
        <begin position="112"/>
        <end position="132"/>
    </location>
</feature>
<protein>
    <submittedName>
        <fullName evidence="3">Uncharacterized protein</fullName>
    </submittedName>
</protein>
<reference evidence="3 4" key="2">
    <citation type="journal article" date="2019" name="G3 (Bethesda)">
        <title>Hybrid Assembly of the Genome of the Entomopathogenic Nematode Steinernema carpocapsae Identifies the X-Chromosome.</title>
        <authorList>
            <person name="Serra L."/>
            <person name="Macchietto M."/>
            <person name="Macias-Munoz A."/>
            <person name="McGill C.J."/>
            <person name="Rodriguez I.M."/>
            <person name="Rodriguez B."/>
            <person name="Murad R."/>
            <person name="Mortazavi A."/>
        </authorList>
    </citation>
    <scope>NUCLEOTIDE SEQUENCE [LARGE SCALE GENOMIC DNA]</scope>
    <source>
        <strain evidence="3 4">ALL</strain>
    </source>
</reference>
<accession>A0A4U8V9B2</accession>
<reference evidence="3 4" key="1">
    <citation type="journal article" date="2015" name="Genome Biol.">
        <title>Comparative genomics of Steinernema reveals deeply conserved gene regulatory networks.</title>
        <authorList>
            <person name="Dillman A.R."/>
            <person name="Macchietto M."/>
            <person name="Porter C.F."/>
            <person name="Rogers A."/>
            <person name="Williams B."/>
            <person name="Antoshechkin I."/>
            <person name="Lee M.M."/>
            <person name="Goodwin Z."/>
            <person name="Lu X."/>
            <person name="Lewis E.E."/>
            <person name="Goodrich-Blair H."/>
            <person name="Stock S.P."/>
            <person name="Adams B.J."/>
            <person name="Sternberg P.W."/>
            <person name="Mortazavi A."/>
        </authorList>
    </citation>
    <scope>NUCLEOTIDE SEQUENCE [LARGE SCALE GENOMIC DNA]</scope>
    <source>
        <strain evidence="3 4">ALL</strain>
    </source>
</reference>
<dbReference type="AlphaFoldDB" id="A0A4U8V9B2"/>
<organism evidence="3 4">
    <name type="scientific">Steinernema carpocapsae</name>
    <name type="common">Entomopathogenic nematode</name>
    <dbReference type="NCBI Taxonomy" id="34508"/>
    <lineage>
        <taxon>Eukaryota</taxon>
        <taxon>Metazoa</taxon>
        <taxon>Ecdysozoa</taxon>
        <taxon>Nematoda</taxon>
        <taxon>Chromadorea</taxon>
        <taxon>Rhabditida</taxon>
        <taxon>Tylenchina</taxon>
        <taxon>Panagrolaimomorpha</taxon>
        <taxon>Strongyloidoidea</taxon>
        <taxon>Steinernematidae</taxon>
        <taxon>Steinernema</taxon>
    </lineage>
</organism>
<evidence type="ECO:0000256" key="1">
    <source>
        <dbReference type="SAM" id="MobiDB-lite"/>
    </source>
</evidence>
<evidence type="ECO:0000313" key="4">
    <source>
        <dbReference type="Proteomes" id="UP000298663"/>
    </source>
</evidence>
<keyword evidence="2" id="KW-0812">Transmembrane</keyword>
<feature type="transmembrane region" description="Helical" evidence="2">
    <location>
        <begin position="20"/>
        <end position="37"/>
    </location>
</feature>
<sequence length="250" mass="27342">MSRLPRQGRRGLNLRFLSRLIMAVVLVWFCIFGAALLEPVGAVNDTMLLEKNDAISLMANETTSLDEELQATTTVSTTTSTSTSPPTTLSPPHKTTESTSKGTEPALAANETTPISTSTPAASTGPQAPTSTQPRKIPTENIRRKPDHHPYNHHPKNLNRTHSANETVVATTPSSSGPVPPVPRNVIWLNDTVEDRINEAKLRAAAHLKAMNWSDARFEETINGPDPEYWTFAPGDNSFEEHILRYAGDL</sequence>
<proteinExistence type="predicted"/>
<feature type="region of interest" description="Disordered" evidence="1">
    <location>
        <begin position="68"/>
        <end position="163"/>
    </location>
</feature>
<evidence type="ECO:0000256" key="2">
    <source>
        <dbReference type="SAM" id="Phobius"/>
    </source>
</evidence>
<dbReference type="EMBL" id="CM016762">
    <property type="protein sequence ID" value="TMS40067.1"/>
    <property type="molecule type" value="Genomic_DNA"/>
</dbReference>
<keyword evidence="2" id="KW-1133">Transmembrane helix</keyword>
<evidence type="ECO:0000313" key="3">
    <source>
        <dbReference type="EMBL" id="TMS40067.1"/>
    </source>
</evidence>
<gene>
    <name evidence="3" type="ORF">L596_006494</name>
</gene>